<evidence type="ECO:0000313" key="3">
    <source>
        <dbReference type="Proteomes" id="UP000747542"/>
    </source>
</evidence>
<dbReference type="Proteomes" id="UP000747542">
    <property type="component" value="Unassembled WGS sequence"/>
</dbReference>
<dbReference type="EMBL" id="JAHLQT010002534">
    <property type="protein sequence ID" value="KAG7177040.1"/>
    <property type="molecule type" value="Genomic_DNA"/>
</dbReference>
<keyword evidence="3" id="KW-1185">Reference proteome</keyword>
<evidence type="ECO:0008006" key="4">
    <source>
        <dbReference type="Google" id="ProtNLM"/>
    </source>
</evidence>
<gene>
    <name evidence="2" type="ORF">Hamer_G000261</name>
</gene>
<comment type="caution">
    <text evidence="2">The sequence shown here is derived from an EMBL/GenBank/DDBJ whole genome shotgun (WGS) entry which is preliminary data.</text>
</comment>
<feature type="compositionally biased region" description="Polar residues" evidence="1">
    <location>
        <begin position="244"/>
        <end position="263"/>
    </location>
</feature>
<accession>A0A8J5NBP2</accession>
<reference evidence="2" key="1">
    <citation type="journal article" date="2021" name="Sci. Adv.">
        <title>The American lobster genome reveals insights on longevity, neural, and immune adaptations.</title>
        <authorList>
            <person name="Polinski J.M."/>
            <person name="Zimin A.V."/>
            <person name="Clark K.F."/>
            <person name="Kohn A.B."/>
            <person name="Sadowski N."/>
            <person name="Timp W."/>
            <person name="Ptitsyn A."/>
            <person name="Khanna P."/>
            <person name="Romanova D.Y."/>
            <person name="Williams P."/>
            <person name="Greenwood S.J."/>
            <person name="Moroz L.L."/>
            <person name="Walt D.R."/>
            <person name="Bodnar A.G."/>
        </authorList>
    </citation>
    <scope>NUCLEOTIDE SEQUENCE</scope>
    <source>
        <strain evidence="2">GMGI-L3</strain>
    </source>
</reference>
<dbReference type="AlphaFoldDB" id="A0A8J5NBP2"/>
<protein>
    <recommendedName>
        <fullName evidence="4">BZIP domain-containing protein</fullName>
    </recommendedName>
</protein>
<evidence type="ECO:0000256" key="1">
    <source>
        <dbReference type="SAM" id="MobiDB-lite"/>
    </source>
</evidence>
<evidence type="ECO:0000313" key="2">
    <source>
        <dbReference type="EMBL" id="KAG7177040.1"/>
    </source>
</evidence>
<sequence>MNSYDHSIGRSMFEDIISYNFNEEHPAQLKLVNNDPYFGDSGLSTMSQDGLYEHGVGLSASPMLLGVDDTARNSNSVNNYNDADGLLSGVDLPLHLQQDVNEILQLGDNFPLMDPSVTRNFEMDMAIIAGDPDTPLNMDTFNLEHLNLDALPDYLPPVPRTVQQQLPTHQQQLPTQQQQLPTQQQQLPTQQQQLPTQQQTRRRRKPTRKNSFQTLIPDPQPFPSSPGQSAPLYPPIEDLGVTSPAYSLTDSDPGSSGETNGSRPRQRRPRVSYSTLTEEEKYHRIRDLNNEASRHYRKRHQEQVSSMKEQEAQQLEKNKVLQMKAAGLQKLRDQMETYTHSFLRQHMSALPDNFTHQ</sequence>
<proteinExistence type="predicted"/>
<feature type="region of interest" description="Disordered" evidence="1">
    <location>
        <begin position="158"/>
        <end position="278"/>
    </location>
</feature>
<organism evidence="2 3">
    <name type="scientific">Homarus americanus</name>
    <name type="common">American lobster</name>
    <dbReference type="NCBI Taxonomy" id="6706"/>
    <lineage>
        <taxon>Eukaryota</taxon>
        <taxon>Metazoa</taxon>
        <taxon>Ecdysozoa</taxon>
        <taxon>Arthropoda</taxon>
        <taxon>Crustacea</taxon>
        <taxon>Multicrustacea</taxon>
        <taxon>Malacostraca</taxon>
        <taxon>Eumalacostraca</taxon>
        <taxon>Eucarida</taxon>
        <taxon>Decapoda</taxon>
        <taxon>Pleocyemata</taxon>
        <taxon>Astacidea</taxon>
        <taxon>Nephropoidea</taxon>
        <taxon>Nephropidae</taxon>
        <taxon>Homarus</taxon>
    </lineage>
</organism>
<dbReference type="OrthoDB" id="6349870at2759"/>
<feature type="compositionally biased region" description="Low complexity" evidence="1">
    <location>
        <begin position="163"/>
        <end position="199"/>
    </location>
</feature>
<name>A0A8J5NBP2_HOMAM</name>